<keyword evidence="4" id="KW-1185">Reference proteome</keyword>
<dbReference type="InterPro" id="IPR000594">
    <property type="entry name" value="ThiF_NAD_FAD-bd"/>
</dbReference>
<reference evidence="3 4" key="1">
    <citation type="submission" date="2011-01" db="EMBL/GenBank/DDBJ databases">
        <title>Whole genome sequence of Caldisericum exile AZM16c01.</title>
        <authorList>
            <person name="Narita-Yamada S."/>
            <person name="Kawakoshi A."/>
            <person name="Nakamura S."/>
            <person name="Sasagawa M."/>
            <person name="Fukada J."/>
            <person name="Sekine M."/>
            <person name="Kato Y."/>
            <person name="Fukai R."/>
            <person name="Sasaki K."/>
            <person name="Hanamaki A."/>
            <person name="Narita H."/>
            <person name="Konno Y."/>
            <person name="Mori K."/>
            <person name="Yamazaki S."/>
            <person name="Suzuki K."/>
            <person name="Fujita N."/>
        </authorList>
    </citation>
    <scope>NUCLEOTIDE SEQUENCE [LARGE SCALE GENOMIC DNA]</scope>
    <source>
        <strain evidence="4">DSM 21853 / NBRC 104410 / AZM16c01</strain>
    </source>
</reference>
<dbReference type="GO" id="GO:0008641">
    <property type="term" value="F:ubiquitin-like modifier activating enzyme activity"/>
    <property type="evidence" value="ECO:0007669"/>
    <property type="project" value="InterPro"/>
</dbReference>
<feature type="domain" description="THIF-type NAD/FAD binding fold" evidence="2">
    <location>
        <begin position="10"/>
        <end position="248"/>
    </location>
</feature>
<dbReference type="GO" id="GO:0004792">
    <property type="term" value="F:thiosulfate-cyanide sulfurtransferase activity"/>
    <property type="evidence" value="ECO:0007669"/>
    <property type="project" value="TreeGrafter"/>
</dbReference>
<sequence>MLSKEELERYDRHIRIDKIGLEGQKKLRDSNVLVVGAGGLGSPILMYLASIGVGRVGIVDGDIVTLSNLNRQILYNTDDLGKKKALIAMEKIKKLNPYLVIEAYDTWLTDESITRRIFKKYDAVIDATDNYETRYLINKIAVELNKPLFIGAVGRFVGQVMVVIPYETACFNCIFPERDKEILFKLTVENRNQGIIGTTVGITGTLVANEFIKYILGIGSVLKNKLLLIDGLTNEFSIINLEKDPNCKICSKKE</sequence>
<dbReference type="RefSeq" id="WP_014453416.1">
    <property type="nucleotide sequence ID" value="NC_017096.1"/>
</dbReference>
<dbReference type="EMBL" id="AP012051">
    <property type="protein sequence ID" value="BAL81014.1"/>
    <property type="molecule type" value="Genomic_DNA"/>
</dbReference>
<dbReference type="PANTHER" id="PTHR10953">
    <property type="entry name" value="UBIQUITIN-ACTIVATING ENZYME E1"/>
    <property type="match status" value="1"/>
</dbReference>
<dbReference type="Pfam" id="PF00899">
    <property type="entry name" value="ThiF"/>
    <property type="match status" value="1"/>
</dbReference>
<organism evidence="3 4">
    <name type="scientific">Caldisericum exile (strain DSM 21853 / NBRC 104410 / AZM16c01)</name>
    <dbReference type="NCBI Taxonomy" id="511051"/>
    <lineage>
        <taxon>Bacteria</taxon>
        <taxon>Pseudomonadati</taxon>
        <taxon>Caldisericota/Cryosericota group</taxon>
        <taxon>Caldisericota</taxon>
        <taxon>Caldisericia</taxon>
        <taxon>Caldisericales</taxon>
        <taxon>Caldisericaceae</taxon>
        <taxon>Caldisericum</taxon>
    </lineage>
</organism>
<dbReference type="OrthoDB" id="9804286at2"/>
<proteinExistence type="inferred from homology"/>
<protein>
    <submittedName>
        <fullName evidence="3">Molybdopterin synthesis protein</fullName>
    </submittedName>
</protein>
<accession>A0A7U6GEQ1</accession>
<dbReference type="GO" id="GO:0016779">
    <property type="term" value="F:nucleotidyltransferase activity"/>
    <property type="evidence" value="ECO:0007669"/>
    <property type="project" value="TreeGrafter"/>
</dbReference>
<gene>
    <name evidence="3" type="ordered locus">CSE_08880</name>
</gene>
<dbReference type="GO" id="GO:0005737">
    <property type="term" value="C:cytoplasm"/>
    <property type="evidence" value="ECO:0007669"/>
    <property type="project" value="TreeGrafter"/>
</dbReference>
<name>A0A7U6GEQ1_CALEA</name>
<dbReference type="InterPro" id="IPR035985">
    <property type="entry name" value="Ubiquitin-activating_enz"/>
</dbReference>
<dbReference type="InterPro" id="IPR045886">
    <property type="entry name" value="ThiF/MoeB/HesA"/>
</dbReference>
<comment type="similarity">
    <text evidence="1">Belongs to the HesA/MoeB/ThiF family.</text>
</comment>
<evidence type="ECO:0000313" key="3">
    <source>
        <dbReference type="EMBL" id="BAL81014.1"/>
    </source>
</evidence>
<evidence type="ECO:0000313" key="4">
    <source>
        <dbReference type="Proteomes" id="UP000004793"/>
    </source>
</evidence>
<dbReference type="PANTHER" id="PTHR10953:SF102">
    <property type="entry name" value="ADENYLYLTRANSFERASE AND SULFURTRANSFERASE MOCS3"/>
    <property type="match status" value="1"/>
</dbReference>
<dbReference type="CDD" id="cd00757">
    <property type="entry name" value="ThiF_MoeB_HesA_family"/>
    <property type="match status" value="1"/>
</dbReference>
<dbReference type="Gene3D" id="3.40.50.720">
    <property type="entry name" value="NAD(P)-binding Rossmann-like Domain"/>
    <property type="match status" value="1"/>
</dbReference>
<evidence type="ECO:0000259" key="2">
    <source>
        <dbReference type="Pfam" id="PF00899"/>
    </source>
</evidence>
<dbReference type="KEGG" id="cex:CSE_08880"/>
<dbReference type="FunFam" id="3.40.50.720:FF:000080">
    <property type="entry name" value="Thiazole biosynthesis adenylyltransferase ThiF"/>
    <property type="match status" value="1"/>
</dbReference>
<dbReference type="AlphaFoldDB" id="A0A7U6GEQ1"/>
<evidence type="ECO:0000256" key="1">
    <source>
        <dbReference type="ARBA" id="ARBA00009919"/>
    </source>
</evidence>
<dbReference type="Proteomes" id="UP000004793">
    <property type="component" value="Chromosome"/>
</dbReference>
<dbReference type="SUPFAM" id="SSF69572">
    <property type="entry name" value="Activating enzymes of the ubiquitin-like proteins"/>
    <property type="match status" value="1"/>
</dbReference>